<dbReference type="STRING" id="1848.SAMN05443637_106159"/>
<dbReference type="PROSITE" id="PS51257">
    <property type="entry name" value="PROKAR_LIPOPROTEIN"/>
    <property type="match status" value="1"/>
</dbReference>
<proteinExistence type="predicted"/>
<dbReference type="RefSeq" id="WP_234997131.1">
    <property type="nucleotide sequence ID" value="NZ_CALGVN010000062.1"/>
</dbReference>
<dbReference type="CDD" id="cd13530">
    <property type="entry name" value="PBP2_peptides_like"/>
    <property type="match status" value="1"/>
</dbReference>
<dbReference type="InterPro" id="IPR001320">
    <property type="entry name" value="Iontro_rcpt_C"/>
</dbReference>
<name>A0A1M6SHU7_PSETH</name>
<reference evidence="5 6" key="1">
    <citation type="submission" date="2016-11" db="EMBL/GenBank/DDBJ databases">
        <authorList>
            <person name="Jaros S."/>
            <person name="Januszkiewicz K."/>
            <person name="Wedrychowicz H."/>
        </authorList>
    </citation>
    <scope>NUCLEOTIDE SEQUENCE [LARGE SCALE GENOMIC DNA]</scope>
    <source>
        <strain evidence="5 6">DSM 43832</strain>
    </source>
</reference>
<sequence length="286" mass="29924">MNRRARLVVALLAAVLGTALAACAPVPEPEPADSAAGCPKGDLPTLTPGVLTIATDQPAYEPWFTDDDPTTGKGFESALAYAIANELGYGKDRVSWVRVPFNAAIQPGPKSFDFNLNQFSISEERRAAVDFSSPYYDVKQTVITIAGSPVADATTIAELKRARLGAQVGTTSLDALNEQIAPTTKPAVYSTNDDAKLALQNGQIDGIVVDLPTAFYITSAELENGKIVGQLPASPGTPEQFGAVLHKGSPLTGCVSAAVDRLRTSGALAALEKQWLASAGTAPELR</sequence>
<dbReference type="InterPro" id="IPR001638">
    <property type="entry name" value="Solute-binding_3/MltF_N"/>
</dbReference>
<dbReference type="Proteomes" id="UP000184363">
    <property type="component" value="Unassembled WGS sequence"/>
</dbReference>
<feature type="domain" description="Solute-binding protein family 3/N-terminal" evidence="3">
    <location>
        <begin position="50"/>
        <end position="279"/>
    </location>
</feature>
<accession>A0A1M6SHU7</accession>
<dbReference type="GO" id="GO:0015276">
    <property type="term" value="F:ligand-gated monoatomic ion channel activity"/>
    <property type="evidence" value="ECO:0007669"/>
    <property type="project" value="InterPro"/>
</dbReference>
<dbReference type="SMART" id="SM00079">
    <property type="entry name" value="PBPe"/>
    <property type="match status" value="1"/>
</dbReference>
<evidence type="ECO:0000313" key="5">
    <source>
        <dbReference type="EMBL" id="SHK44332.1"/>
    </source>
</evidence>
<feature type="chain" id="PRO_5012364526" evidence="2">
    <location>
        <begin position="22"/>
        <end position="286"/>
    </location>
</feature>
<evidence type="ECO:0000256" key="2">
    <source>
        <dbReference type="SAM" id="SignalP"/>
    </source>
</evidence>
<feature type="domain" description="Ionotropic glutamate receptor C-terminal" evidence="4">
    <location>
        <begin position="50"/>
        <end position="278"/>
    </location>
</feature>
<dbReference type="AlphaFoldDB" id="A0A1M6SHU7"/>
<dbReference type="SMART" id="SM00062">
    <property type="entry name" value="PBPb"/>
    <property type="match status" value="1"/>
</dbReference>
<dbReference type="PANTHER" id="PTHR35936">
    <property type="entry name" value="MEMBRANE-BOUND LYTIC MUREIN TRANSGLYCOSYLASE F"/>
    <property type="match status" value="1"/>
</dbReference>
<keyword evidence="1 2" id="KW-0732">Signal</keyword>
<organism evidence="5 6">
    <name type="scientific">Pseudonocardia thermophila</name>
    <dbReference type="NCBI Taxonomy" id="1848"/>
    <lineage>
        <taxon>Bacteria</taxon>
        <taxon>Bacillati</taxon>
        <taxon>Actinomycetota</taxon>
        <taxon>Actinomycetes</taxon>
        <taxon>Pseudonocardiales</taxon>
        <taxon>Pseudonocardiaceae</taxon>
        <taxon>Pseudonocardia</taxon>
    </lineage>
</organism>
<evidence type="ECO:0000259" key="4">
    <source>
        <dbReference type="SMART" id="SM00079"/>
    </source>
</evidence>
<feature type="signal peptide" evidence="2">
    <location>
        <begin position="1"/>
        <end position="21"/>
    </location>
</feature>
<dbReference type="Pfam" id="PF00497">
    <property type="entry name" value="SBP_bac_3"/>
    <property type="match status" value="1"/>
</dbReference>
<dbReference type="PANTHER" id="PTHR35936:SF17">
    <property type="entry name" value="ARGININE-BINDING EXTRACELLULAR PROTEIN ARTP"/>
    <property type="match status" value="1"/>
</dbReference>
<dbReference type="GO" id="GO:0016020">
    <property type="term" value="C:membrane"/>
    <property type="evidence" value="ECO:0007669"/>
    <property type="project" value="InterPro"/>
</dbReference>
<evidence type="ECO:0000313" key="6">
    <source>
        <dbReference type="Proteomes" id="UP000184363"/>
    </source>
</evidence>
<dbReference type="SUPFAM" id="SSF53850">
    <property type="entry name" value="Periplasmic binding protein-like II"/>
    <property type="match status" value="1"/>
</dbReference>
<protein>
    <submittedName>
        <fullName evidence="5">Amino acid ABC transporter substrate-binding protein, PAAT family</fullName>
    </submittedName>
</protein>
<evidence type="ECO:0000256" key="1">
    <source>
        <dbReference type="ARBA" id="ARBA00022729"/>
    </source>
</evidence>
<dbReference type="Gene3D" id="3.40.190.10">
    <property type="entry name" value="Periplasmic binding protein-like II"/>
    <property type="match status" value="2"/>
</dbReference>
<evidence type="ECO:0000259" key="3">
    <source>
        <dbReference type="SMART" id="SM00062"/>
    </source>
</evidence>
<gene>
    <name evidence="5" type="ORF">SAMN05443637_106159</name>
</gene>
<keyword evidence="6" id="KW-1185">Reference proteome</keyword>
<dbReference type="EMBL" id="FRAP01000006">
    <property type="protein sequence ID" value="SHK44332.1"/>
    <property type="molecule type" value="Genomic_DNA"/>
</dbReference>